<dbReference type="Proteomes" id="UP001300672">
    <property type="component" value="Chromosome"/>
</dbReference>
<reference evidence="2" key="2">
    <citation type="submission" date="2023-04" db="EMBL/GenBank/DDBJ databases">
        <authorList>
            <person name="Beletskiy A.V."/>
            <person name="Mardanov A.V."/>
            <person name="Ravin N.V."/>
        </authorList>
    </citation>
    <scope>NUCLEOTIDE SEQUENCE</scope>
    <source>
        <strain evidence="2">GKL-01</strain>
    </source>
</reference>
<evidence type="ECO:0000313" key="2">
    <source>
        <dbReference type="EMBL" id="WGZ91424.1"/>
    </source>
</evidence>
<sequence length="224" mass="24054">MKVKLSTKPLSVAVGLVVGLVSVATIAAPTINVEATKNVGFVKTTKMVNDIKVEIEAPATVDVQPLLNAMPAVTGSDAVSKVDNALDTARQKLLPKVAMSIVVSKANKPQTTSTNRAIVKATTQTIDVSQAVRYVNRSLGLNQWITTPSKKTNGTACFVHVRTGKIEFDYQNNANINTWYYRSTVTANNTDAFAQGGNDTTYKGCAWKGLNSANTGDFVAYFYN</sequence>
<dbReference type="AlphaFoldDB" id="A0AA95KF39"/>
<protein>
    <submittedName>
        <fullName evidence="2">Uncharacterized protein</fullName>
    </submittedName>
</protein>
<gene>
    <name evidence="2" type="ORF">QJT80_02875</name>
</gene>
<name>A0AA95KF39_9GAMM</name>
<evidence type="ECO:0000256" key="1">
    <source>
        <dbReference type="SAM" id="SignalP"/>
    </source>
</evidence>
<proteinExistence type="predicted"/>
<feature type="chain" id="PRO_5041713676" evidence="1">
    <location>
        <begin position="28"/>
        <end position="224"/>
    </location>
</feature>
<dbReference type="EMBL" id="CP124755">
    <property type="protein sequence ID" value="WGZ91424.1"/>
    <property type="molecule type" value="Genomic_DNA"/>
</dbReference>
<feature type="signal peptide" evidence="1">
    <location>
        <begin position="1"/>
        <end position="27"/>
    </location>
</feature>
<dbReference type="KEGG" id="tdu:QJT80_02875"/>
<accession>A0AA95KF39</accession>
<organism evidence="2">
    <name type="scientific">Candidatus Thiocaldithrix dubininis</name>
    <dbReference type="NCBI Taxonomy" id="3080823"/>
    <lineage>
        <taxon>Bacteria</taxon>
        <taxon>Pseudomonadati</taxon>
        <taxon>Pseudomonadota</taxon>
        <taxon>Gammaproteobacteria</taxon>
        <taxon>Thiotrichales</taxon>
        <taxon>Thiotrichaceae</taxon>
        <taxon>Candidatus Thiocaldithrix</taxon>
    </lineage>
</organism>
<keyword evidence="1" id="KW-0732">Signal</keyword>
<reference evidence="2" key="1">
    <citation type="journal article" date="2023" name="Int. J. Mol. Sci.">
        <title>Metagenomics Revealed a New Genus 'Candidatus Thiocaldithrix dubininis' gen. nov., sp. nov. and a New Species 'Candidatus Thiothrix putei' sp. nov. in the Family Thiotrichaceae, Some Members of Which Have Traits of Both Na+- and H+-Motive Energetics.</title>
        <authorList>
            <person name="Ravin N.V."/>
            <person name="Muntyan M.S."/>
            <person name="Smolyakov D.D."/>
            <person name="Rudenko T.S."/>
            <person name="Beletsky A.V."/>
            <person name="Mardanov A.V."/>
            <person name="Grabovich M.Y."/>
        </authorList>
    </citation>
    <scope>NUCLEOTIDE SEQUENCE</scope>
    <source>
        <strain evidence="2">GKL-01</strain>
    </source>
</reference>